<organism evidence="5 6">
    <name type="scientific">Hibiscus syriacus</name>
    <name type="common">Rose of Sharon</name>
    <dbReference type="NCBI Taxonomy" id="106335"/>
    <lineage>
        <taxon>Eukaryota</taxon>
        <taxon>Viridiplantae</taxon>
        <taxon>Streptophyta</taxon>
        <taxon>Embryophyta</taxon>
        <taxon>Tracheophyta</taxon>
        <taxon>Spermatophyta</taxon>
        <taxon>Magnoliopsida</taxon>
        <taxon>eudicotyledons</taxon>
        <taxon>Gunneridae</taxon>
        <taxon>Pentapetalae</taxon>
        <taxon>rosids</taxon>
        <taxon>malvids</taxon>
        <taxon>Malvales</taxon>
        <taxon>Malvaceae</taxon>
        <taxon>Malvoideae</taxon>
        <taxon>Hibiscus</taxon>
    </lineage>
</organism>
<feature type="domain" description="Bifunctional inhibitor/plant lipid transfer protein/seed storage helical" evidence="4">
    <location>
        <begin position="30"/>
        <end position="115"/>
    </location>
</feature>
<dbReference type="AlphaFoldDB" id="A0A6A2XGI3"/>
<dbReference type="GO" id="GO:0008289">
    <property type="term" value="F:lipid binding"/>
    <property type="evidence" value="ECO:0007669"/>
    <property type="project" value="UniProtKB-KW"/>
</dbReference>
<comment type="caution">
    <text evidence="5">The sequence shown here is derived from an EMBL/GenBank/DDBJ whole genome shotgun (WGS) entry which is preliminary data.</text>
</comment>
<evidence type="ECO:0000259" key="4">
    <source>
        <dbReference type="SMART" id="SM00499"/>
    </source>
</evidence>
<dbReference type="Proteomes" id="UP000436088">
    <property type="component" value="Unassembled WGS sequence"/>
</dbReference>
<gene>
    <name evidence="5" type="ORF">F3Y22_tig00111708pilonHSYRG00151</name>
</gene>
<evidence type="ECO:0000313" key="5">
    <source>
        <dbReference type="EMBL" id="KAE8674883.1"/>
    </source>
</evidence>
<keyword evidence="6" id="KW-1185">Reference proteome</keyword>
<dbReference type="InterPro" id="IPR036312">
    <property type="entry name" value="Bifun_inhib/LTP/seed_sf"/>
</dbReference>
<keyword evidence="3" id="KW-0732">Signal</keyword>
<dbReference type="PANTHER" id="PTHR33076">
    <property type="entry name" value="NON-SPECIFIC LIPID-TRANSFER PROTEIN 2-RELATED"/>
    <property type="match status" value="1"/>
</dbReference>
<dbReference type="PRINTS" id="PR00382">
    <property type="entry name" value="LIPIDTRNSFER"/>
</dbReference>
<evidence type="ECO:0000256" key="3">
    <source>
        <dbReference type="SAM" id="SignalP"/>
    </source>
</evidence>
<evidence type="ECO:0000256" key="1">
    <source>
        <dbReference type="ARBA" id="ARBA00009748"/>
    </source>
</evidence>
<feature type="signal peptide" evidence="3">
    <location>
        <begin position="1"/>
        <end position="26"/>
    </location>
</feature>
<dbReference type="Gene3D" id="1.10.110.10">
    <property type="entry name" value="Plant lipid-transfer and hydrophobic proteins"/>
    <property type="match status" value="1"/>
</dbReference>
<dbReference type="InterPro" id="IPR000528">
    <property type="entry name" value="Plant_nsLTP"/>
</dbReference>
<sequence length="120" mass="12320">MACSMSLKLACVLVLCLAVAAPQAQGAITCGQVVSYLAPCIVYVRNNGASSGVPATCCNGIKSLNRAARSTPDRQSACNCIKGMAAGIPGINYGLTNKLPGMCGRQVKLAMEVGRQIEGK</sequence>
<comment type="function">
    <text evidence="2">Plant non-specific lipid-transfer proteins transfer phospholipids as well as galactolipids across membranes. May play a role in wax or cutin deposition in the cell walls of expanding epidermal cells and certain secretory tissues.</text>
</comment>
<proteinExistence type="inferred from homology"/>
<dbReference type="SUPFAM" id="SSF47699">
    <property type="entry name" value="Bifunctional inhibitor/lipid-transfer protein/seed storage 2S albumin"/>
    <property type="match status" value="1"/>
</dbReference>
<dbReference type="GO" id="GO:0006869">
    <property type="term" value="P:lipid transport"/>
    <property type="evidence" value="ECO:0007669"/>
    <property type="project" value="InterPro"/>
</dbReference>
<feature type="chain" id="PRO_5025539583" description="Non-specific lipid-transfer protein" evidence="3">
    <location>
        <begin position="27"/>
        <end position="120"/>
    </location>
</feature>
<dbReference type="CDD" id="cd01960">
    <property type="entry name" value="nsLTP1"/>
    <property type="match status" value="1"/>
</dbReference>
<evidence type="ECO:0000313" key="6">
    <source>
        <dbReference type="Proteomes" id="UP000436088"/>
    </source>
</evidence>
<keyword evidence="2" id="KW-0813">Transport</keyword>
<evidence type="ECO:0000256" key="2">
    <source>
        <dbReference type="RuleBase" id="RU000628"/>
    </source>
</evidence>
<comment type="similarity">
    <text evidence="1 2">Belongs to the plant LTP family.</text>
</comment>
<dbReference type="InterPro" id="IPR016140">
    <property type="entry name" value="Bifunc_inhib/LTP/seed_store"/>
</dbReference>
<dbReference type="Pfam" id="PF00234">
    <property type="entry name" value="Tryp_alpha_amyl"/>
    <property type="match status" value="1"/>
</dbReference>
<dbReference type="EMBL" id="VEPZ02001408">
    <property type="protein sequence ID" value="KAE8674883.1"/>
    <property type="molecule type" value="Genomic_DNA"/>
</dbReference>
<keyword evidence="2" id="KW-0446">Lipid-binding</keyword>
<dbReference type="SMART" id="SM00499">
    <property type="entry name" value="AAI"/>
    <property type="match status" value="1"/>
</dbReference>
<protein>
    <recommendedName>
        <fullName evidence="2">Non-specific lipid-transfer protein</fullName>
    </recommendedName>
</protein>
<reference evidence="5" key="1">
    <citation type="submission" date="2019-09" db="EMBL/GenBank/DDBJ databases">
        <title>Draft genome information of white flower Hibiscus syriacus.</title>
        <authorList>
            <person name="Kim Y.-M."/>
        </authorList>
    </citation>
    <scope>NUCLEOTIDE SEQUENCE [LARGE SCALE GENOMIC DNA]</scope>
    <source>
        <strain evidence="5">YM2019G1</strain>
    </source>
</reference>
<accession>A0A6A2XGI3</accession>
<name>A0A6A2XGI3_HIBSY</name>